<dbReference type="Gene3D" id="1.10.390.10">
    <property type="entry name" value="Neutral Protease Domain 2"/>
    <property type="match status" value="1"/>
</dbReference>
<comment type="catalytic activity">
    <reaction evidence="1">
        <text>Release of an N-terminal amino acid, Xaa-|-Yaa- from a peptide, amide or arylamide. Xaa is preferably Ala, but may be most amino acids including Pro (slow action). When a terminal hydrophobic residue is followed by a prolyl residue, the two may be released as an intact Xaa-Pro dipeptide.</text>
        <dbReference type="EC" id="3.4.11.2"/>
    </reaction>
</comment>
<dbReference type="InterPro" id="IPR042097">
    <property type="entry name" value="Aminopeptidase_N-like_N_sf"/>
</dbReference>
<evidence type="ECO:0000256" key="7">
    <source>
        <dbReference type="ARBA" id="ARBA00022670"/>
    </source>
</evidence>
<evidence type="ECO:0000256" key="11">
    <source>
        <dbReference type="ARBA" id="ARBA00023049"/>
    </source>
</evidence>
<keyword evidence="9 17" id="KW-0378">Hydrolase</keyword>
<feature type="domain" description="Peptidase M1 membrane alanine aminopeptidase" evidence="13">
    <location>
        <begin position="232"/>
        <end position="445"/>
    </location>
</feature>
<dbReference type="InterPro" id="IPR038438">
    <property type="entry name" value="PepN_Ig-like_sf"/>
</dbReference>
<dbReference type="InterPro" id="IPR035414">
    <property type="entry name" value="Peptidase_M1_pepN_Ig-like"/>
</dbReference>
<comment type="caution">
    <text evidence="17">The sequence shown here is derived from an EMBL/GenBank/DDBJ whole genome shotgun (WGS) entry which is preliminary data.</text>
</comment>
<dbReference type="InterPro" id="IPR014782">
    <property type="entry name" value="Peptidase_M1_dom"/>
</dbReference>
<evidence type="ECO:0000256" key="4">
    <source>
        <dbReference type="ARBA" id="ARBA00012564"/>
    </source>
</evidence>
<evidence type="ECO:0000259" key="15">
    <source>
        <dbReference type="Pfam" id="PF17432"/>
    </source>
</evidence>
<dbReference type="NCBIfam" id="TIGR02414">
    <property type="entry name" value="pepN_proteo"/>
    <property type="match status" value="1"/>
</dbReference>
<keyword evidence="11" id="KW-0482">Metalloprotease</keyword>
<name>A0ABR9CRF4_9HYPH</name>
<dbReference type="Gene3D" id="3.30.2010.30">
    <property type="match status" value="1"/>
</dbReference>
<comment type="cofactor">
    <cofactor evidence="2">
        <name>Zn(2+)</name>
        <dbReference type="ChEBI" id="CHEBI:29105"/>
    </cofactor>
</comment>
<evidence type="ECO:0000259" key="16">
    <source>
        <dbReference type="Pfam" id="PF17900"/>
    </source>
</evidence>
<accession>A0ABR9CRF4</accession>
<evidence type="ECO:0000256" key="10">
    <source>
        <dbReference type="ARBA" id="ARBA00022833"/>
    </source>
</evidence>
<evidence type="ECO:0000256" key="2">
    <source>
        <dbReference type="ARBA" id="ARBA00001947"/>
    </source>
</evidence>
<sequence length="881" mass="97862">MRTDTAAAIHLEDYQPAPYHIDTVDLDIHLDPTATQVKATLAIRRREGVDPGTPLWLNGDETAFTGLALNGEALDESAYTANERELVLHAPPADPFTLEIRTWVNPDANTQLSGLYRSSGNYCTQCEAEGFRRITYFLDRPDVLSVYTTRIEGRKEETPVLLGNGNPVESGDIPGTDHHYAIWHDPHPKPSYLFAMVAGNLAHISDSFVTSSGRKVDLKIYVEPGKEDRCGWAMDSLKRSMKWDEDVFGCEYDLDVFNIVAVSDFNMGAMENKGLNIFNDKYVLADPETATDQDYANIEAVIAHEYFHNWTGNRITCRDWFQLCLKEGLTVFRDQEFSSDMRSRAVKRISDVRLLRAHQFPEDAGPLAHPVRPRKYTEINNFYTATVYEKGAEVVRMLKTLLGDSGFRKGMDLYFQRHDGEATTIEAFLTCFSEAASTDLGQFARWYEQAGTPLVTAKGHYDAAANEFTLDLSQSIAPLPGQPESLPAVIPIRFGLIGQNGEDITASRITGAEVRGDVLLLTEAKQKVTFHGIGQRPVPSLLRGFSAPVRMEAHQSLADLTFLARHDSDPFNRWQAVQTLATQELIRLTHEARKEGSLEADDRLVEIFGAILADRDLDPAFQALALELPGEADIAREIGKDVDPDAIHAARTAFRAAIGAAHLAAFHALLPEATQDEDFNPDAASAGKRALAAQALGYFTASGTKAAPERVWHAFQRANNMSDRIAALTILVHQDLPKAGQALADFRSRHSCNSLAMDKWFTVQATAPAQDGLERVKALTAHPLFDMTNPNRMRSLIQAFATGNHVQFARKDGEGFAFVADCVMAIDPRNPQVAARLLTCFRSWRSLESERSKHAEKALLRISAMEKLSRDCRDIVDRCLQ</sequence>
<evidence type="ECO:0000256" key="3">
    <source>
        <dbReference type="ARBA" id="ARBA00010136"/>
    </source>
</evidence>
<dbReference type="InterPro" id="IPR001930">
    <property type="entry name" value="Peptidase_M1"/>
</dbReference>
<evidence type="ECO:0000313" key="18">
    <source>
        <dbReference type="Proteomes" id="UP000632063"/>
    </source>
</evidence>
<dbReference type="RefSeq" id="WP_192149589.1">
    <property type="nucleotide sequence ID" value="NZ_JACYXI010000013.1"/>
</dbReference>
<dbReference type="SUPFAM" id="SSF63737">
    <property type="entry name" value="Leukotriene A4 hydrolase N-terminal domain"/>
    <property type="match status" value="1"/>
</dbReference>
<dbReference type="EMBL" id="JACYXI010000013">
    <property type="protein sequence ID" value="MBD8893462.1"/>
    <property type="molecule type" value="Genomic_DNA"/>
</dbReference>
<evidence type="ECO:0000256" key="8">
    <source>
        <dbReference type="ARBA" id="ARBA00022723"/>
    </source>
</evidence>
<evidence type="ECO:0000256" key="5">
    <source>
        <dbReference type="ARBA" id="ARBA00015611"/>
    </source>
</evidence>
<evidence type="ECO:0000256" key="6">
    <source>
        <dbReference type="ARBA" id="ARBA00022438"/>
    </source>
</evidence>
<dbReference type="PRINTS" id="PR00756">
    <property type="entry name" value="ALADIPTASE"/>
</dbReference>
<dbReference type="Pfam" id="PF11940">
    <property type="entry name" value="DUF3458"/>
    <property type="match status" value="1"/>
</dbReference>
<keyword evidence="7" id="KW-0645">Protease</keyword>
<evidence type="ECO:0000256" key="12">
    <source>
        <dbReference type="NCBIfam" id="TIGR02414"/>
    </source>
</evidence>
<keyword evidence="6 17" id="KW-0031">Aminopeptidase</keyword>
<dbReference type="InterPro" id="IPR045357">
    <property type="entry name" value="Aminopeptidase_N-like_N"/>
</dbReference>
<evidence type="ECO:0000259" key="13">
    <source>
        <dbReference type="Pfam" id="PF01433"/>
    </source>
</evidence>
<gene>
    <name evidence="17" type="primary">pepN</name>
    <name evidence="17" type="ORF">IG616_18100</name>
</gene>
<dbReference type="Gene3D" id="2.60.40.1730">
    <property type="entry name" value="tricorn interacting facor f3 domain"/>
    <property type="match status" value="1"/>
</dbReference>
<dbReference type="Proteomes" id="UP000632063">
    <property type="component" value="Unassembled WGS sequence"/>
</dbReference>
<comment type="similarity">
    <text evidence="3">Belongs to the peptidase M1 family.</text>
</comment>
<reference evidence="18" key="1">
    <citation type="submission" date="2020-09" db="EMBL/GenBank/DDBJ databases">
        <title>The genome sequence of strain Labrenzia suaedae 4C16A.</title>
        <authorList>
            <person name="Liu Y."/>
        </authorList>
    </citation>
    <scope>NUCLEOTIDE SEQUENCE [LARGE SCALE GENOMIC DNA]</scope>
    <source>
        <strain evidence="18">4C16A</strain>
    </source>
</reference>
<dbReference type="EC" id="3.4.11.2" evidence="4 12"/>
<feature type="domain" description="Peptidase M1 alanyl aminopeptidase Ig-like fold" evidence="14">
    <location>
        <begin position="451"/>
        <end position="553"/>
    </location>
</feature>
<dbReference type="PANTHER" id="PTHR46322">
    <property type="entry name" value="PUROMYCIN-SENSITIVE AMINOPEPTIDASE"/>
    <property type="match status" value="1"/>
</dbReference>
<keyword evidence="10" id="KW-0862">Zinc</keyword>
<reference evidence="17 18" key="2">
    <citation type="journal article" date="2021" name="Int. J. Syst. Evol. Microbiol.">
        <title>Roseibium litorale sp. nov., isolated from a tidal flat sediment and proposal for the reclassification of Labrenzia polysiphoniae as Roseibium polysiphoniae comb. nov.</title>
        <authorList>
            <person name="Liu Y."/>
            <person name="Pei T."/>
            <person name="Du J."/>
            <person name="Chao M."/>
            <person name="Deng M.R."/>
            <person name="Zhu H."/>
        </authorList>
    </citation>
    <scope>NUCLEOTIDE SEQUENCE [LARGE SCALE GENOMIC DNA]</scope>
    <source>
        <strain evidence="17 18">4C16A</strain>
    </source>
</reference>
<dbReference type="CDD" id="cd09600">
    <property type="entry name" value="M1_APN"/>
    <property type="match status" value="1"/>
</dbReference>
<dbReference type="PANTHER" id="PTHR46322:SF1">
    <property type="entry name" value="PUROMYCIN-SENSITIVE AMINOPEPTIDASE"/>
    <property type="match status" value="1"/>
</dbReference>
<dbReference type="SUPFAM" id="SSF55486">
    <property type="entry name" value="Metalloproteases ('zincins'), catalytic domain"/>
    <property type="match status" value="1"/>
</dbReference>
<proteinExistence type="inferred from homology"/>
<feature type="domain" description="Aminopeptidase N-like N-terminal" evidence="16">
    <location>
        <begin position="25"/>
        <end position="193"/>
    </location>
</feature>
<dbReference type="Gene3D" id="1.25.50.10">
    <property type="entry name" value="Peptidase M1, alanyl aminopeptidase, C-terminal domain"/>
    <property type="match status" value="1"/>
</dbReference>
<evidence type="ECO:0000256" key="9">
    <source>
        <dbReference type="ARBA" id="ARBA00022801"/>
    </source>
</evidence>
<keyword evidence="18" id="KW-1185">Reference proteome</keyword>
<dbReference type="Gene3D" id="2.60.40.1840">
    <property type="match status" value="1"/>
</dbReference>
<dbReference type="InterPro" id="IPR012779">
    <property type="entry name" value="Peptidase_M1_pepN"/>
</dbReference>
<evidence type="ECO:0000313" key="17">
    <source>
        <dbReference type="EMBL" id="MBD8893462.1"/>
    </source>
</evidence>
<protein>
    <recommendedName>
        <fullName evidence="5 12">Aminopeptidase N</fullName>
        <ecNumber evidence="4 12">3.4.11.2</ecNumber>
    </recommendedName>
</protein>
<dbReference type="InterPro" id="IPR024601">
    <property type="entry name" value="Peptidase_M1_pepN_C"/>
</dbReference>
<organism evidence="17 18">
    <name type="scientific">Roseibium litorale</name>
    <dbReference type="NCBI Taxonomy" id="2803841"/>
    <lineage>
        <taxon>Bacteria</taxon>
        <taxon>Pseudomonadati</taxon>
        <taxon>Pseudomonadota</taxon>
        <taxon>Alphaproteobacteria</taxon>
        <taxon>Hyphomicrobiales</taxon>
        <taxon>Stappiaceae</taxon>
        <taxon>Roseibium</taxon>
    </lineage>
</organism>
<dbReference type="Pfam" id="PF17900">
    <property type="entry name" value="Peptidase_M1_N"/>
    <property type="match status" value="1"/>
</dbReference>
<evidence type="ECO:0000259" key="14">
    <source>
        <dbReference type="Pfam" id="PF11940"/>
    </source>
</evidence>
<dbReference type="GO" id="GO:0004177">
    <property type="term" value="F:aminopeptidase activity"/>
    <property type="evidence" value="ECO:0007669"/>
    <property type="project" value="UniProtKB-KW"/>
</dbReference>
<evidence type="ECO:0000256" key="1">
    <source>
        <dbReference type="ARBA" id="ARBA00000098"/>
    </source>
</evidence>
<dbReference type="InterPro" id="IPR027268">
    <property type="entry name" value="Peptidase_M4/M1_CTD_sf"/>
</dbReference>
<dbReference type="Pfam" id="PF17432">
    <property type="entry name" value="DUF3458_C"/>
    <property type="match status" value="1"/>
</dbReference>
<dbReference type="Pfam" id="PF01433">
    <property type="entry name" value="Peptidase_M1"/>
    <property type="match status" value="1"/>
</dbReference>
<feature type="domain" description="Peptidase M1 alanyl aminopeptidase C-terminal" evidence="15">
    <location>
        <begin position="558"/>
        <end position="881"/>
    </location>
</feature>
<dbReference type="InterPro" id="IPR037144">
    <property type="entry name" value="Peptidase_M1_pepN_C_sf"/>
</dbReference>
<keyword evidence="8" id="KW-0479">Metal-binding</keyword>